<evidence type="ECO:0008006" key="3">
    <source>
        <dbReference type="Google" id="ProtNLM"/>
    </source>
</evidence>
<protein>
    <recommendedName>
        <fullName evidence="3">Phosphoglycerate mutase</fullName>
    </recommendedName>
</protein>
<name>A0A512L689_9PROT</name>
<dbReference type="Proteomes" id="UP000321337">
    <property type="component" value="Unassembled WGS sequence"/>
</dbReference>
<keyword evidence="2" id="KW-1185">Reference proteome</keyword>
<dbReference type="SUPFAM" id="SSF53254">
    <property type="entry name" value="Phosphoglycerate mutase-like"/>
    <property type="match status" value="1"/>
</dbReference>
<dbReference type="GO" id="GO:0005737">
    <property type="term" value="C:cytoplasm"/>
    <property type="evidence" value="ECO:0007669"/>
    <property type="project" value="TreeGrafter"/>
</dbReference>
<evidence type="ECO:0000313" key="2">
    <source>
        <dbReference type="Proteomes" id="UP000321337"/>
    </source>
</evidence>
<comment type="caution">
    <text evidence="1">The sequence shown here is derived from an EMBL/GenBank/DDBJ whole genome shotgun (WGS) entry which is preliminary data.</text>
</comment>
<dbReference type="GO" id="GO:0016791">
    <property type="term" value="F:phosphatase activity"/>
    <property type="evidence" value="ECO:0007669"/>
    <property type="project" value="TreeGrafter"/>
</dbReference>
<evidence type="ECO:0000313" key="1">
    <source>
        <dbReference type="EMBL" id="GEP29996.1"/>
    </source>
</evidence>
<organism evidence="1 2">
    <name type="scientific">Sulfuriferula plumbiphila</name>
    <dbReference type="NCBI Taxonomy" id="171865"/>
    <lineage>
        <taxon>Bacteria</taxon>
        <taxon>Pseudomonadati</taxon>
        <taxon>Pseudomonadota</taxon>
        <taxon>Betaproteobacteria</taxon>
        <taxon>Nitrosomonadales</taxon>
        <taxon>Sulfuricellaceae</taxon>
        <taxon>Sulfuriferula</taxon>
    </lineage>
</organism>
<dbReference type="EMBL" id="BKAD01000010">
    <property type="protein sequence ID" value="GEP29996.1"/>
    <property type="molecule type" value="Genomic_DNA"/>
</dbReference>
<dbReference type="CDD" id="cd07067">
    <property type="entry name" value="HP_PGM_like"/>
    <property type="match status" value="1"/>
</dbReference>
<dbReference type="OrthoDB" id="5296884at2"/>
<proteinExistence type="predicted"/>
<dbReference type="Pfam" id="PF00300">
    <property type="entry name" value="His_Phos_1"/>
    <property type="match status" value="1"/>
</dbReference>
<dbReference type="RefSeq" id="WP_147071646.1">
    <property type="nucleotide sequence ID" value="NZ_AP021884.1"/>
</dbReference>
<dbReference type="Gene3D" id="3.40.50.1240">
    <property type="entry name" value="Phosphoglycerate mutase-like"/>
    <property type="match status" value="1"/>
</dbReference>
<dbReference type="PANTHER" id="PTHR48100">
    <property type="entry name" value="BROAD-SPECIFICITY PHOSPHATASE YOR283W-RELATED"/>
    <property type="match status" value="1"/>
</dbReference>
<dbReference type="AlphaFoldDB" id="A0A512L689"/>
<dbReference type="InterPro" id="IPR013078">
    <property type="entry name" value="His_Pase_superF_clade-1"/>
</dbReference>
<dbReference type="PIRSF" id="PIRSF000709">
    <property type="entry name" value="6PFK_2-Ptase"/>
    <property type="match status" value="1"/>
</dbReference>
<dbReference type="InterPro" id="IPR050275">
    <property type="entry name" value="PGM_Phosphatase"/>
</dbReference>
<reference evidence="1 2" key="1">
    <citation type="submission" date="2019-07" db="EMBL/GenBank/DDBJ databases">
        <title>Whole genome shotgun sequence of Thiobacillus plumbophilus NBRC 107929.</title>
        <authorList>
            <person name="Hosoyama A."/>
            <person name="Uohara A."/>
            <person name="Ohji S."/>
            <person name="Ichikawa N."/>
        </authorList>
    </citation>
    <scope>NUCLEOTIDE SEQUENCE [LARGE SCALE GENOMIC DNA]</scope>
    <source>
        <strain evidence="1 2">NBRC 107929</strain>
    </source>
</reference>
<dbReference type="InterPro" id="IPR029033">
    <property type="entry name" value="His_PPase_superfam"/>
</dbReference>
<gene>
    <name evidence="1" type="ORF">TPL01_11340</name>
</gene>
<dbReference type="PANTHER" id="PTHR48100:SF1">
    <property type="entry name" value="HISTIDINE PHOSPHATASE FAMILY PROTEIN-RELATED"/>
    <property type="match status" value="1"/>
</dbReference>
<dbReference type="SMART" id="SM00855">
    <property type="entry name" value="PGAM"/>
    <property type="match status" value="1"/>
</dbReference>
<accession>A0A512L689</accession>
<sequence>MLTTIDLIRHGEPVGGRKYRGQTDDPLSEKGWAQMWNAVGDYAQWQRIVTSPLSRCLAFADALAETRGIPVSVEARFQEITFGVWEGQTAAQLTAHHPDLLFDFKCDPLAHRPAGAELLTDFHARVTAGWQAMLDAHSGEHLLVVCHAGVIRMLLASVLGMPAHNAYRIQVGSAAISRITVEARHGQRLATLMFHDGVLSE</sequence>